<accession>A0A5B0SJ89</accession>
<gene>
    <name evidence="1" type="ORF">PGTUg99_010463</name>
</gene>
<dbReference type="Proteomes" id="UP000325313">
    <property type="component" value="Unassembled WGS sequence"/>
</dbReference>
<sequence length="176" mass="19555">MTSHTGSLKTLRNHHLTPRREYLCFNGHFKGELGQPFLQARPNQGPLEDDFILTRGGPQKYSGKIVKMDDETVLSFQLANSQMASEFEHTGSRSQGVTIDGVGSIVDWRKKEVVDKVMVTYVLAENSIQLPGRVKLNDGDKFWVEGKLESVGNDSDGLVVEALHAIHFNDCSELPA</sequence>
<dbReference type="AlphaFoldDB" id="A0A5B0SJ89"/>
<proteinExistence type="predicted"/>
<evidence type="ECO:0000313" key="2">
    <source>
        <dbReference type="Proteomes" id="UP000325313"/>
    </source>
</evidence>
<dbReference type="EMBL" id="VDEP01000004">
    <property type="protein sequence ID" value="KAA1137937.1"/>
    <property type="molecule type" value="Genomic_DNA"/>
</dbReference>
<reference evidence="1 2" key="1">
    <citation type="submission" date="2019-05" db="EMBL/GenBank/DDBJ databases">
        <title>Emergence of the Ug99 lineage of the wheat stem rust pathogen through somatic hybridization.</title>
        <authorList>
            <person name="Li F."/>
            <person name="Upadhyaya N.M."/>
            <person name="Sperschneider J."/>
            <person name="Matny O."/>
            <person name="Nguyen-Phuc H."/>
            <person name="Mago R."/>
            <person name="Raley C."/>
            <person name="Miller M.E."/>
            <person name="Silverstein K.A.T."/>
            <person name="Henningsen E."/>
            <person name="Hirsch C.D."/>
            <person name="Visser B."/>
            <person name="Pretorius Z.A."/>
            <person name="Steffenson B.J."/>
            <person name="Schwessinger B."/>
            <person name="Dodds P.N."/>
            <person name="Figueroa M."/>
        </authorList>
    </citation>
    <scope>NUCLEOTIDE SEQUENCE [LARGE SCALE GENOMIC DNA]</scope>
    <source>
        <strain evidence="1 2">Ug99</strain>
    </source>
</reference>
<organism evidence="1 2">
    <name type="scientific">Puccinia graminis f. sp. tritici</name>
    <dbReference type="NCBI Taxonomy" id="56615"/>
    <lineage>
        <taxon>Eukaryota</taxon>
        <taxon>Fungi</taxon>
        <taxon>Dikarya</taxon>
        <taxon>Basidiomycota</taxon>
        <taxon>Pucciniomycotina</taxon>
        <taxon>Pucciniomycetes</taxon>
        <taxon>Pucciniales</taxon>
        <taxon>Pucciniaceae</taxon>
        <taxon>Puccinia</taxon>
    </lineage>
</organism>
<protein>
    <submittedName>
        <fullName evidence="1">Uncharacterized protein</fullName>
    </submittedName>
</protein>
<evidence type="ECO:0000313" key="1">
    <source>
        <dbReference type="EMBL" id="KAA1137937.1"/>
    </source>
</evidence>
<name>A0A5B0SJ89_PUCGR</name>
<comment type="caution">
    <text evidence="1">The sequence shown here is derived from an EMBL/GenBank/DDBJ whole genome shotgun (WGS) entry which is preliminary data.</text>
</comment>